<evidence type="ECO:0000256" key="1">
    <source>
        <dbReference type="ARBA" id="ARBA00004141"/>
    </source>
</evidence>
<evidence type="ECO:0000313" key="6">
    <source>
        <dbReference type="EMBL" id="RSH86056.1"/>
    </source>
</evidence>
<feature type="transmembrane region" description="Helical" evidence="5">
    <location>
        <begin position="290"/>
        <end position="316"/>
    </location>
</feature>
<evidence type="ECO:0000256" key="4">
    <source>
        <dbReference type="ARBA" id="ARBA00023136"/>
    </source>
</evidence>
<feature type="transmembrane region" description="Helical" evidence="5">
    <location>
        <begin position="210"/>
        <end position="233"/>
    </location>
</feature>
<dbReference type="AlphaFoldDB" id="A0A427Y4N4"/>
<evidence type="ECO:0000256" key="3">
    <source>
        <dbReference type="ARBA" id="ARBA00022989"/>
    </source>
</evidence>
<feature type="transmembrane region" description="Helical" evidence="5">
    <location>
        <begin position="57"/>
        <end position="81"/>
    </location>
</feature>
<sequence>MGDDEEKLTDSTVRVRDTEVTEVAVANSKTGGPDVVVVHWEPGDPGHPTNWPRLKKYLIVCSVCSITALSIANATCLAIMSTWGVDFYNTTRLGFTVGLTVYNLSVSFTPMILTPISEGFGRNEIYQVTSLLIALLFIPQALSRSYSGFLAARWFQGMASSVGISMVGGTIADMFTARERGKVMNLFSLFVFVGQGSGGLVMGWVGEKAGFQWCFGVFGIACAGSCVLIIVFCRETRADTLLRRRAAHLTKSTGVCHVADCDWHAEHKSLMQKLRVTAIRPFQFLVMEPIVTFLSVWVGFAWAVIFLGGTATMLVFEQYGFGPGQTGSTQACIIVGGVIGYFSQFHQEKIYRKVAERSASGHAPPEARLYWAAFGGLLFPAGMMAPEIPWPVPAVMLCISYWGVYCMYIGTFNYLADAYETYSSSAQAAQSFARNTISGVFPLFARQMYIKMGYPQASSLVAALGFVLSLAPFLLIKYGARLRAKSPITSSLVGQL</sequence>
<evidence type="ECO:0000256" key="2">
    <source>
        <dbReference type="ARBA" id="ARBA00022692"/>
    </source>
</evidence>
<dbReference type="EMBL" id="RSCE01000002">
    <property type="protein sequence ID" value="RSH86056.1"/>
    <property type="molecule type" value="Genomic_DNA"/>
</dbReference>
<dbReference type="RefSeq" id="XP_028478841.1">
    <property type="nucleotide sequence ID" value="XM_028619869.1"/>
</dbReference>
<feature type="transmembrane region" description="Helical" evidence="5">
    <location>
        <begin position="184"/>
        <end position="204"/>
    </location>
</feature>
<dbReference type="GeneID" id="39588808"/>
<dbReference type="InterPro" id="IPR036259">
    <property type="entry name" value="MFS_trans_sf"/>
</dbReference>
<dbReference type="SUPFAM" id="SSF103473">
    <property type="entry name" value="MFS general substrate transporter"/>
    <property type="match status" value="1"/>
</dbReference>
<keyword evidence="2 5" id="KW-0812">Transmembrane</keyword>
<proteinExistence type="predicted"/>
<evidence type="ECO:0000256" key="5">
    <source>
        <dbReference type="SAM" id="Phobius"/>
    </source>
</evidence>
<comment type="subcellular location">
    <subcellularLocation>
        <location evidence="1">Membrane</location>
        <topology evidence="1">Multi-pass membrane protein</topology>
    </subcellularLocation>
</comment>
<feature type="transmembrane region" description="Helical" evidence="5">
    <location>
        <begin position="328"/>
        <end position="346"/>
    </location>
</feature>
<dbReference type="Pfam" id="PF07690">
    <property type="entry name" value="MFS_1"/>
    <property type="match status" value="1"/>
</dbReference>
<evidence type="ECO:0008006" key="8">
    <source>
        <dbReference type="Google" id="ProtNLM"/>
    </source>
</evidence>
<dbReference type="PANTHER" id="PTHR23502:SF134">
    <property type="entry name" value="MAJOR FACILITATOR SUPERFAMILY (MFS) PROFILE DOMAIN-CONTAINING PROTEIN-RELATED"/>
    <property type="match status" value="1"/>
</dbReference>
<feature type="transmembrane region" description="Helical" evidence="5">
    <location>
        <begin position="93"/>
        <end position="113"/>
    </location>
</feature>
<reference evidence="6 7" key="1">
    <citation type="submission" date="2018-11" db="EMBL/GenBank/DDBJ databases">
        <title>Genome sequence of Apiotrichum porosum DSM 27194.</title>
        <authorList>
            <person name="Aliyu H."/>
            <person name="Gorte O."/>
            <person name="Ochsenreither K."/>
        </authorList>
    </citation>
    <scope>NUCLEOTIDE SEQUENCE [LARGE SCALE GENOMIC DNA]</scope>
    <source>
        <strain evidence="6 7">DSM 27194</strain>
    </source>
</reference>
<dbReference type="STRING" id="105984.A0A427Y4N4"/>
<feature type="transmembrane region" description="Helical" evidence="5">
    <location>
        <begin position="154"/>
        <end position="172"/>
    </location>
</feature>
<dbReference type="OrthoDB" id="5376138at2759"/>
<keyword evidence="7" id="KW-1185">Reference proteome</keyword>
<name>A0A427Y4N4_9TREE</name>
<dbReference type="Gene3D" id="1.20.1250.20">
    <property type="entry name" value="MFS general substrate transporter like domains"/>
    <property type="match status" value="1"/>
</dbReference>
<dbReference type="Proteomes" id="UP000279236">
    <property type="component" value="Unassembled WGS sequence"/>
</dbReference>
<keyword evidence="3 5" id="KW-1133">Transmembrane helix</keyword>
<feature type="transmembrane region" description="Helical" evidence="5">
    <location>
        <begin position="457"/>
        <end position="476"/>
    </location>
</feature>
<accession>A0A427Y4N4</accession>
<organism evidence="6 7">
    <name type="scientific">Apiotrichum porosum</name>
    <dbReference type="NCBI Taxonomy" id="105984"/>
    <lineage>
        <taxon>Eukaryota</taxon>
        <taxon>Fungi</taxon>
        <taxon>Dikarya</taxon>
        <taxon>Basidiomycota</taxon>
        <taxon>Agaricomycotina</taxon>
        <taxon>Tremellomycetes</taxon>
        <taxon>Trichosporonales</taxon>
        <taxon>Trichosporonaceae</taxon>
        <taxon>Apiotrichum</taxon>
    </lineage>
</organism>
<feature type="transmembrane region" description="Helical" evidence="5">
    <location>
        <begin position="125"/>
        <end position="142"/>
    </location>
</feature>
<keyword evidence="4 5" id="KW-0472">Membrane</keyword>
<dbReference type="PANTHER" id="PTHR23502">
    <property type="entry name" value="MAJOR FACILITATOR SUPERFAMILY"/>
    <property type="match status" value="1"/>
</dbReference>
<protein>
    <recommendedName>
        <fullName evidence="8">Major facilitator superfamily (MFS) profile domain-containing protein</fullName>
    </recommendedName>
</protein>
<dbReference type="GO" id="GO:0005886">
    <property type="term" value="C:plasma membrane"/>
    <property type="evidence" value="ECO:0007669"/>
    <property type="project" value="TreeGrafter"/>
</dbReference>
<gene>
    <name evidence="6" type="ORF">EHS24_004265</name>
</gene>
<dbReference type="InterPro" id="IPR011701">
    <property type="entry name" value="MFS"/>
</dbReference>
<dbReference type="GO" id="GO:0022857">
    <property type="term" value="F:transmembrane transporter activity"/>
    <property type="evidence" value="ECO:0007669"/>
    <property type="project" value="InterPro"/>
</dbReference>
<comment type="caution">
    <text evidence="6">The sequence shown here is derived from an EMBL/GenBank/DDBJ whole genome shotgun (WGS) entry which is preliminary data.</text>
</comment>
<evidence type="ECO:0000313" key="7">
    <source>
        <dbReference type="Proteomes" id="UP000279236"/>
    </source>
</evidence>
<feature type="transmembrane region" description="Helical" evidence="5">
    <location>
        <begin position="392"/>
        <end position="416"/>
    </location>
</feature>